<gene>
    <name evidence="1" type="ORF">HOO34_02285</name>
</gene>
<evidence type="ECO:0000313" key="1">
    <source>
        <dbReference type="EMBL" id="QNM90584.1"/>
    </source>
</evidence>
<dbReference type="PANTHER" id="PTHR36166">
    <property type="entry name" value="CHROMOSOME 9, WHOLE GENOME SHOTGUN SEQUENCE"/>
    <property type="match status" value="1"/>
</dbReference>
<organism evidence="1 2">
    <name type="scientific">Aliarcobacter cryaerophilus</name>
    <dbReference type="NCBI Taxonomy" id="28198"/>
    <lineage>
        <taxon>Bacteria</taxon>
        <taxon>Pseudomonadati</taxon>
        <taxon>Campylobacterota</taxon>
        <taxon>Epsilonproteobacteria</taxon>
        <taxon>Campylobacterales</taxon>
        <taxon>Arcobacteraceae</taxon>
        <taxon>Aliarcobacter</taxon>
    </lineage>
</organism>
<name>A0A7G9LPN5_9BACT</name>
<dbReference type="AlphaFoldDB" id="A0A7G9LPN5"/>
<dbReference type="PANTHER" id="PTHR36166:SF1">
    <property type="entry name" value="SRPBCC DOMAIN-CONTAINING PROTEIN"/>
    <property type="match status" value="1"/>
</dbReference>
<sequence>MFRKEIETTININASANKIWNVLINFEEYENWNSFIISANGQAEINKNLKITIKVDDYKMMSFKPKILKVKENNELCWLGKVFVSGIFDGLHYFLIKENNDGTCTFTQGEKFNGILIPFFGKTFINTIKGFEKMNEELKKRAENDL</sequence>
<dbReference type="SUPFAM" id="SSF55961">
    <property type="entry name" value="Bet v1-like"/>
    <property type="match status" value="1"/>
</dbReference>
<dbReference type="InterPro" id="IPR019587">
    <property type="entry name" value="Polyketide_cyclase/dehydratase"/>
</dbReference>
<proteinExistence type="predicted"/>
<dbReference type="RefSeq" id="WP_115588414.1">
    <property type="nucleotide sequence ID" value="NZ_CP060693.1"/>
</dbReference>
<dbReference type="Proteomes" id="UP000515842">
    <property type="component" value="Chromosome"/>
</dbReference>
<dbReference type="CDD" id="cd07822">
    <property type="entry name" value="SRPBCC_4"/>
    <property type="match status" value="1"/>
</dbReference>
<accession>A0A7G9LPN5</accession>
<dbReference type="GeneID" id="61750150"/>
<reference evidence="1 2" key="1">
    <citation type="journal article" date="2020" name="Front. Microbiol.">
        <title>Genomic Analysis and Antimicrobial Resistance of Aliarcobacter cryaerophilus Strains From German Water Poultry.</title>
        <authorList>
            <person name="Muller E."/>
            <person name="Hotzel H."/>
            <person name="Ahlers C."/>
            <person name="Hanel I."/>
            <person name="Tomaso H."/>
            <person name="Abdel-Glil M.Y."/>
        </authorList>
    </citation>
    <scope>NUCLEOTIDE SEQUENCE [LARGE SCALE GENOMIC DNA]</scope>
    <source>
        <strain evidence="1 2">16CS1285-4</strain>
    </source>
</reference>
<protein>
    <submittedName>
        <fullName evidence="1">SRPBCC domain-containing protein</fullName>
    </submittedName>
</protein>
<dbReference type="InterPro" id="IPR023393">
    <property type="entry name" value="START-like_dom_sf"/>
</dbReference>
<evidence type="ECO:0000313" key="2">
    <source>
        <dbReference type="Proteomes" id="UP000515842"/>
    </source>
</evidence>
<dbReference type="Pfam" id="PF10604">
    <property type="entry name" value="Polyketide_cyc2"/>
    <property type="match status" value="1"/>
</dbReference>
<dbReference type="Gene3D" id="3.30.530.20">
    <property type="match status" value="1"/>
</dbReference>
<dbReference type="EMBL" id="CP060693">
    <property type="protein sequence ID" value="QNM90584.1"/>
    <property type="molecule type" value="Genomic_DNA"/>
</dbReference>